<comment type="similarity">
    <text evidence="1">Belongs to the CdaR family.</text>
</comment>
<keyword evidence="6" id="KW-1185">Reference proteome</keyword>
<evidence type="ECO:0000259" key="2">
    <source>
        <dbReference type="Pfam" id="PF13556"/>
    </source>
</evidence>
<feature type="domain" description="PucR C-terminal helix-turn-helix" evidence="2">
    <location>
        <begin position="349"/>
        <end position="407"/>
    </location>
</feature>
<accession>A0ABP9EAY6</accession>
<dbReference type="Proteomes" id="UP001500457">
    <property type="component" value="Unassembled WGS sequence"/>
</dbReference>
<reference evidence="6" key="1">
    <citation type="journal article" date="2019" name="Int. J. Syst. Evol. Microbiol.">
        <title>The Global Catalogue of Microorganisms (GCM) 10K type strain sequencing project: providing services to taxonomists for standard genome sequencing and annotation.</title>
        <authorList>
            <consortium name="The Broad Institute Genomics Platform"/>
            <consortium name="The Broad Institute Genome Sequencing Center for Infectious Disease"/>
            <person name="Wu L."/>
            <person name="Ma J."/>
        </authorList>
    </citation>
    <scope>NUCLEOTIDE SEQUENCE [LARGE SCALE GENOMIC DNA]</scope>
    <source>
        <strain evidence="6">JCM 17983</strain>
    </source>
</reference>
<dbReference type="InterPro" id="IPR042070">
    <property type="entry name" value="PucR_C-HTH_sf"/>
</dbReference>
<sequence length="412" mass="43940">MDRAAVAGDAARMVAPTGTARESLTVLCRALREEVDELADCLTARILEREDVYGALGVPVRDDLRATCRASLDRLLTQLAGDLAPDVDAAALTVDTGRRRARQGVPLEVVLRAYRQCGRLVWERMRAVSRARFGGEHDAALLVVADDVWRILDASSDRLVDAYRREETRLRGLELGRRWAVIEGLLAGRGHEPARARDAARLFGVDEDAAVLCVVAPVGDADGDPLPGASEALAGCATSVWHVRSAEVVGVVIPQDEDAGTTVVDALRPRALGPVGVSPPVAGLARLDVAYRWARLAARTLPAGAGAVADLDDRLPEALLAEAPDLVPRLRRAALGDLLDLPPAERAVLLATLRAVLDADGSPSHAAGALYCHRNTVMYRLARLESLTGRRLADARDRLLLGLALAAPDDDA</sequence>
<feature type="domain" description="RsbT co-antagonist protein RsbRD N-terminal" evidence="3">
    <location>
        <begin position="36"/>
        <end position="173"/>
    </location>
</feature>
<dbReference type="Pfam" id="PF17853">
    <property type="entry name" value="GGDEF_2"/>
    <property type="match status" value="1"/>
</dbReference>
<dbReference type="Gene3D" id="1.10.10.2840">
    <property type="entry name" value="PucR C-terminal helix-turn-helix domain"/>
    <property type="match status" value="1"/>
</dbReference>
<protein>
    <submittedName>
        <fullName evidence="5">Helix-turn-helix domain-containing protein</fullName>
    </submittedName>
</protein>
<proteinExistence type="inferred from homology"/>
<dbReference type="EMBL" id="BAABHQ010000005">
    <property type="protein sequence ID" value="GAA4874304.1"/>
    <property type="molecule type" value="Genomic_DNA"/>
</dbReference>
<evidence type="ECO:0000259" key="4">
    <source>
        <dbReference type="Pfam" id="PF17853"/>
    </source>
</evidence>
<feature type="domain" description="CdaR GGDEF-like" evidence="4">
    <location>
        <begin position="190"/>
        <end position="299"/>
    </location>
</feature>
<evidence type="ECO:0000313" key="5">
    <source>
        <dbReference type="EMBL" id="GAA4874304.1"/>
    </source>
</evidence>
<organism evidence="5 6">
    <name type="scientific">Actinomycetospora straminea</name>
    <dbReference type="NCBI Taxonomy" id="663607"/>
    <lineage>
        <taxon>Bacteria</taxon>
        <taxon>Bacillati</taxon>
        <taxon>Actinomycetota</taxon>
        <taxon>Actinomycetes</taxon>
        <taxon>Pseudonocardiales</taxon>
        <taxon>Pseudonocardiaceae</taxon>
        <taxon>Actinomycetospora</taxon>
    </lineage>
</organism>
<dbReference type="PANTHER" id="PTHR33744:SF1">
    <property type="entry name" value="DNA-BINDING TRANSCRIPTIONAL ACTIVATOR ADER"/>
    <property type="match status" value="1"/>
</dbReference>
<evidence type="ECO:0000313" key="6">
    <source>
        <dbReference type="Proteomes" id="UP001500457"/>
    </source>
</evidence>
<dbReference type="Pfam" id="PF14361">
    <property type="entry name" value="RsbRD_N"/>
    <property type="match status" value="1"/>
</dbReference>
<dbReference type="InterPro" id="IPR041522">
    <property type="entry name" value="CdaR_GGDEF"/>
</dbReference>
<gene>
    <name evidence="5" type="ORF">GCM10023203_25350</name>
</gene>
<dbReference type="Pfam" id="PF13556">
    <property type="entry name" value="HTH_30"/>
    <property type="match status" value="1"/>
</dbReference>
<dbReference type="InterPro" id="IPR051448">
    <property type="entry name" value="CdaR-like_regulators"/>
</dbReference>
<dbReference type="InterPro" id="IPR025736">
    <property type="entry name" value="PucR_C-HTH_dom"/>
</dbReference>
<name>A0ABP9EAY6_9PSEU</name>
<dbReference type="InterPro" id="IPR025751">
    <property type="entry name" value="RsbRD_N_dom"/>
</dbReference>
<comment type="caution">
    <text evidence="5">The sequence shown here is derived from an EMBL/GenBank/DDBJ whole genome shotgun (WGS) entry which is preliminary data.</text>
</comment>
<evidence type="ECO:0000259" key="3">
    <source>
        <dbReference type="Pfam" id="PF14361"/>
    </source>
</evidence>
<evidence type="ECO:0000256" key="1">
    <source>
        <dbReference type="ARBA" id="ARBA00006754"/>
    </source>
</evidence>
<dbReference type="PANTHER" id="PTHR33744">
    <property type="entry name" value="CARBOHYDRATE DIACID REGULATOR"/>
    <property type="match status" value="1"/>
</dbReference>